<dbReference type="SUPFAM" id="SSF46565">
    <property type="entry name" value="Chaperone J-domain"/>
    <property type="match status" value="1"/>
</dbReference>
<dbReference type="Gene3D" id="1.10.287.110">
    <property type="entry name" value="DnaJ domain"/>
    <property type="match status" value="1"/>
</dbReference>
<dbReference type="Pfam" id="PF00226">
    <property type="entry name" value="DnaJ"/>
    <property type="match status" value="1"/>
</dbReference>
<dbReference type="AlphaFoldDB" id="A0ABC8UI48"/>
<gene>
    <name evidence="2" type="ORF">ILEXP_LOCUS26401</name>
    <name evidence="3" type="ORF">ILEXP_LOCUS50737</name>
</gene>
<dbReference type="PROSITE" id="PS00636">
    <property type="entry name" value="DNAJ_1"/>
    <property type="match status" value="1"/>
</dbReference>
<dbReference type="PRINTS" id="PR00625">
    <property type="entry name" value="JDOMAIN"/>
</dbReference>
<sequence length="157" mass="17482">MIGTLILPAAACLRFSPENTVQFVETAGSNRKKSISGRISYKSAIHAAVAEAPAVETRMPPASLYDVLRVRRNASPIEIKMAYRSLAKMYHPDSSHSVESDGRNFIEIHNAYATLSDPEAKAVYDLKLSIGSRGPPVGYPYRSGYYPTRRWETDQCW</sequence>
<evidence type="ECO:0000259" key="1">
    <source>
        <dbReference type="PROSITE" id="PS50076"/>
    </source>
</evidence>
<dbReference type="EMBL" id="CAUOFW020003059">
    <property type="protein sequence ID" value="CAK9157835.1"/>
    <property type="molecule type" value="Genomic_DNA"/>
</dbReference>
<name>A0ABC8UI48_9AQUA</name>
<dbReference type="InterPro" id="IPR001623">
    <property type="entry name" value="DnaJ_domain"/>
</dbReference>
<dbReference type="CDD" id="cd06257">
    <property type="entry name" value="DnaJ"/>
    <property type="match status" value="1"/>
</dbReference>
<dbReference type="EMBL" id="CAUOFW020007835">
    <property type="protein sequence ID" value="CAK9180710.1"/>
    <property type="molecule type" value="Genomic_DNA"/>
</dbReference>
<comment type="caution">
    <text evidence="3">The sequence shown here is derived from an EMBL/GenBank/DDBJ whole genome shotgun (WGS) entry which is preliminary data.</text>
</comment>
<dbReference type="PROSITE" id="PS50076">
    <property type="entry name" value="DNAJ_2"/>
    <property type="match status" value="1"/>
</dbReference>
<organism evidence="3 4">
    <name type="scientific">Ilex paraguariensis</name>
    <name type="common">yerba mate</name>
    <dbReference type="NCBI Taxonomy" id="185542"/>
    <lineage>
        <taxon>Eukaryota</taxon>
        <taxon>Viridiplantae</taxon>
        <taxon>Streptophyta</taxon>
        <taxon>Embryophyta</taxon>
        <taxon>Tracheophyta</taxon>
        <taxon>Spermatophyta</taxon>
        <taxon>Magnoliopsida</taxon>
        <taxon>eudicotyledons</taxon>
        <taxon>Gunneridae</taxon>
        <taxon>Pentapetalae</taxon>
        <taxon>asterids</taxon>
        <taxon>campanulids</taxon>
        <taxon>Aquifoliales</taxon>
        <taxon>Aquifoliaceae</taxon>
        <taxon>Ilex</taxon>
    </lineage>
</organism>
<dbReference type="InterPro" id="IPR036869">
    <property type="entry name" value="J_dom_sf"/>
</dbReference>
<dbReference type="SMART" id="SM00271">
    <property type="entry name" value="DnaJ"/>
    <property type="match status" value="1"/>
</dbReference>
<dbReference type="Proteomes" id="UP001642360">
    <property type="component" value="Unassembled WGS sequence"/>
</dbReference>
<dbReference type="PANTHER" id="PTHR45432:SF2">
    <property type="entry name" value="CHAPERONE PROTEIN DNAJ 11, CHLOROPLASTIC"/>
    <property type="match status" value="1"/>
</dbReference>
<dbReference type="PANTHER" id="PTHR45432">
    <property type="entry name" value="CHAPERONE PROTEIN DNAJ 11, CHLOROPLASTIC-LIKE"/>
    <property type="match status" value="1"/>
</dbReference>
<evidence type="ECO:0000313" key="3">
    <source>
        <dbReference type="EMBL" id="CAK9180710.1"/>
    </source>
</evidence>
<accession>A0ABC8UI48</accession>
<evidence type="ECO:0000313" key="4">
    <source>
        <dbReference type="Proteomes" id="UP001642360"/>
    </source>
</evidence>
<proteinExistence type="predicted"/>
<keyword evidence="4" id="KW-1185">Reference proteome</keyword>
<reference evidence="3 4" key="1">
    <citation type="submission" date="2024-02" db="EMBL/GenBank/DDBJ databases">
        <authorList>
            <person name="Vignale AGUSTIN F."/>
            <person name="Sosa J E."/>
            <person name="Modenutti C."/>
        </authorList>
    </citation>
    <scope>NUCLEOTIDE SEQUENCE [LARGE SCALE GENOMIC DNA]</scope>
</reference>
<dbReference type="InterPro" id="IPR018253">
    <property type="entry name" value="DnaJ_domain_CS"/>
</dbReference>
<evidence type="ECO:0000313" key="2">
    <source>
        <dbReference type="EMBL" id="CAK9157835.1"/>
    </source>
</evidence>
<protein>
    <recommendedName>
        <fullName evidence="1">J domain-containing protein</fullName>
    </recommendedName>
</protein>
<feature type="domain" description="J" evidence="1">
    <location>
        <begin position="63"/>
        <end position="128"/>
    </location>
</feature>